<evidence type="ECO:0000256" key="10">
    <source>
        <dbReference type="ARBA" id="ARBA00048109"/>
    </source>
</evidence>
<comment type="caution">
    <text evidence="15">The sequence shown here is derived from an EMBL/GenBank/DDBJ whole genome shotgun (WGS) entry which is preliminary data.</text>
</comment>
<feature type="region of interest" description="Disordered" evidence="12">
    <location>
        <begin position="462"/>
        <end position="486"/>
    </location>
</feature>
<dbReference type="GO" id="GO:0071731">
    <property type="term" value="P:response to nitric oxide"/>
    <property type="evidence" value="ECO:0007669"/>
    <property type="project" value="TreeGrafter"/>
</dbReference>
<feature type="compositionally biased region" description="Basic and acidic residues" evidence="12">
    <location>
        <begin position="467"/>
        <end position="486"/>
    </location>
</feature>
<dbReference type="UniPathway" id="UPA00282"/>
<dbReference type="EMBL" id="QXGH01000013">
    <property type="protein sequence ID" value="RHW27332.1"/>
    <property type="molecule type" value="Genomic_DNA"/>
</dbReference>
<comment type="similarity">
    <text evidence="3 11">Belongs to the long-chain O-acyltransferase family.</text>
</comment>
<evidence type="ECO:0000313" key="16">
    <source>
        <dbReference type="Proteomes" id="UP000283644"/>
    </source>
</evidence>
<dbReference type="Proteomes" id="UP000283644">
    <property type="component" value="Unassembled WGS sequence"/>
</dbReference>
<keyword evidence="8 11" id="KW-0443">Lipid metabolism</keyword>
<dbReference type="EC" id="2.3.1.20" evidence="4 11"/>
<dbReference type="AlphaFoldDB" id="A0A417Y3V9"/>
<keyword evidence="7 11" id="KW-0319">Glycerol metabolism</keyword>
<evidence type="ECO:0000256" key="5">
    <source>
        <dbReference type="ARBA" id="ARBA00022516"/>
    </source>
</evidence>
<evidence type="ECO:0000256" key="12">
    <source>
        <dbReference type="SAM" id="MobiDB-lite"/>
    </source>
</evidence>
<evidence type="ECO:0000256" key="9">
    <source>
        <dbReference type="ARBA" id="ARBA00023315"/>
    </source>
</evidence>
<dbReference type="GO" id="GO:0004144">
    <property type="term" value="F:diacylglycerol O-acyltransferase activity"/>
    <property type="evidence" value="ECO:0007669"/>
    <property type="project" value="UniProtKB-EC"/>
</dbReference>
<keyword evidence="5 11" id="KW-0444">Lipid biosynthesis</keyword>
<reference evidence="15 16" key="1">
    <citation type="submission" date="2018-09" db="EMBL/GenBank/DDBJ databases">
        <title>Genome sequencing of Nocardioides immobilis CCTCC AB 2017083 for comparison to Nocardioides silvaticus.</title>
        <authorList>
            <person name="Li C."/>
            <person name="Wang G."/>
        </authorList>
    </citation>
    <scope>NUCLEOTIDE SEQUENCE [LARGE SCALE GENOMIC DNA]</scope>
    <source>
        <strain evidence="15 16">CCTCC AB 2017083</strain>
    </source>
</reference>
<evidence type="ECO:0000256" key="2">
    <source>
        <dbReference type="ARBA" id="ARBA00005189"/>
    </source>
</evidence>
<proteinExistence type="inferred from homology"/>
<keyword evidence="9 11" id="KW-0012">Acyltransferase</keyword>
<dbReference type="Gene3D" id="3.30.559.30">
    <property type="entry name" value="Nonribosomal peptide synthetase, condensation domain"/>
    <property type="match status" value="1"/>
</dbReference>
<evidence type="ECO:0000256" key="4">
    <source>
        <dbReference type="ARBA" id="ARBA00013244"/>
    </source>
</evidence>
<keyword evidence="6 11" id="KW-0808">Transferase</keyword>
<dbReference type="NCBIfam" id="TIGR02946">
    <property type="entry name" value="acyl_WS_DGAT"/>
    <property type="match status" value="1"/>
</dbReference>
<evidence type="ECO:0000256" key="3">
    <source>
        <dbReference type="ARBA" id="ARBA00009587"/>
    </source>
</evidence>
<dbReference type="InterPro" id="IPR009721">
    <property type="entry name" value="O-acyltransferase_WSD1_C"/>
</dbReference>
<dbReference type="GO" id="GO:0005886">
    <property type="term" value="C:plasma membrane"/>
    <property type="evidence" value="ECO:0007669"/>
    <property type="project" value="TreeGrafter"/>
</dbReference>
<dbReference type="PANTHER" id="PTHR31650:SF1">
    <property type="entry name" value="WAX ESTER SYNTHASE_DIACYLGLYCEROL ACYLTRANSFERASE 4-RELATED"/>
    <property type="match status" value="1"/>
</dbReference>
<dbReference type="Gene3D" id="3.30.559.10">
    <property type="entry name" value="Chloramphenicol acetyltransferase-like domain"/>
    <property type="match status" value="1"/>
</dbReference>
<evidence type="ECO:0000256" key="8">
    <source>
        <dbReference type="ARBA" id="ARBA00023098"/>
    </source>
</evidence>
<dbReference type="GO" id="GO:0001666">
    <property type="term" value="P:response to hypoxia"/>
    <property type="evidence" value="ECO:0007669"/>
    <property type="project" value="TreeGrafter"/>
</dbReference>
<feature type="domain" description="O-acyltransferase WSD1 C-terminal" evidence="14">
    <location>
        <begin position="309"/>
        <end position="459"/>
    </location>
</feature>
<comment type="pathway">
    <text evidence="1 11">Glycerolipid metabolism; triacylglycerol biosynthesis.</text>
</comment>
<dbReference type="InterPro" id="IPR023213">
    <property type="entry name" value="CAT-like_dom_sf"/>
</dbReference>
<evidence type="ECO:0000256" key="11">
    <source>
        <dbReference type="RuleBase" id="RU361241"/>
    </source>
</evidence>
<dbReference type="InterPro" id="IPR045034">
    <property type="entry name" value="O-acyltransferase_WSD1-like"/>
</dbReference>
<evidence type="ECO:0000259" key="14">
    <source>
        <dbReference type="Pfam" id="PF06974"/>
    </source>
</evidence>
<keyword evidence="16" id="KW-1185">Reference proteome</keyword>
<organism evidence="15 16">
    <name type="scientific">Nocardioides immobilis</name>
    <dbReference type="NCBI Taxonomy" id="2049295"/>
    <lineage>
        <taxon>Bacteria</taxon>
        <taxon>Bacillati</taxon>
        <taxon>Actinomycetota</taxon>
        <taxon>Actinomycetes</taxon>
        <taxon>Propionibacteriales</taxon>
        <taxon>Nocardioidaceae</taxon>
        <taxon>Nocardioides</taxon>
    </lineage>
</organism>
<dbReference type="Pfam" id="PF03007">
    <property type="entry name" value="WS_DGAT_cat"/>
    <property type="match status" value="1"/>
</dbReference>
<dbReference type="GO" id="GO:0019432">
    <property type="term" value="P:triglyceride biosynthetic process"/>
    <property type="evidence" value="ECO:0007669"/>
    <property type="project" value="UniProtKB-UniPathway"/>
</dbReference>
<dbReference type="SUPFAM" id="SSF52777">
    <property type="entry name" value="CoA-dependent acyltransferases"/>
    <property type="match status" value="2"/>
</dbReference>
<dbReference type="InterPro" id="IPR004255">
    <property type="entry name" value="O-acyltransferase_WSD1_N"/>
</dbReference>
<gene>
    <name evidence="15" type="ORF">D0Z08_09240</name>
</gene>
<evidence type="ECO:0000256" key="1">
    <source>
        <dbReference type="ARBA" id="ARBA00004771"/>
    </source>
</evidence>
<evidence type="ECO:0000256" key="7">
    <source>
        <dbReference type="ARBA" id="ARBA00022798"/>
    </source>
</evidence>
<comment type="catalytic activity">
    <reaction evidence="10 11">
        <text>an acyl-CoA + a 1,2-diacyl-sn-glycerol = a triacyl-sn-glycerol + CoA</text>
        <dbReference type="Rhea" id="RHEA:10868"/>
        <dbReference type="ChEBI" id="CHEBI:17815"/>
        <dbReference type="ChEBI" id="CHEBI:57287"/>
        <dbReference type="ChEBI" id="CHEBI:58342"/>
        <dbReference type="ChEBI" id="CHEBI:64615"/>
        <dbReference type="EC" id="2.3.1.20"/>
    </reaction>
</comment>
<dbReference type="OrthoDB" id="9810950at2"/>
<feature type="domain" description="O-acyltransferase WSD1-like N-terminal" evidence="13">
    <location>
        <begin position="5"/>
        <end position="267"/>
    </location>
</feature>
<evidence type="ECO:0000259" key="13">
    <source>
        <dbReference type="Pfam" id="PF03007"/>
    </source>
</evidence>
<dbReference type="PANTHER" id="PTHR31650">
    <property type="entry name" value="O-ACYLTRANSFERASE (WSD1-LIKE) FAMILY PROTEIN"/>
    <property type="match status" value="1"/>
</dbReference>
<evidence type="ECO:0000256" key="6">
    <source>
        <dbReference type="ARBA" id="ARBA00022679"/>
    </source>
</evidence>
<dbReference type="GO" id="GO:0006071">
    <property type="term" value="P:glycerol metabolic process"/>
    <property type="evidence" value="ECO:0007669"/>
    <property type="project" value="UniProtKB-KW"/>
</dbReference>
<comment type="pathway">
    <text evidence="2">Lipid metabolism.</text>
</comment>
<sequence>MVKRMSGADASFLYLETPSVHMHTLKIVVVEHHRDLTYDNLVAGTLARLRRMPALRRRIVPVPFALNHPLIVTQPRIDPERHFYRHDLGGSATLRDAEREIGRIAGRPLDHDVPLWEIHVIEGLAGGRRVVVGKIHHALADGNAANAMLANLTDIRSAEMATPMLRDTDDDTTVPSRGRLAVEAVRDAIVQIAVLPRLLLTTVRGMTSMLRYRRRNVTGVPLPIANAPRVSFNGPLTPRRSFATVTLPLADLREVRREHGVTLNDVVLAVTAGALRRWMDLHGERPSVSLTAGVPVGLDAAGSGPRLLGNRVSNLFTTLATDVDDPVERLQRISRTAKHAKEMNRRLGSEMLADWNQFAPPSVIALGTRLYSRFRAARFHPAAFSAIVSNVPGPRELISIGGARLSDIFSVGPLVDGIGLNVTVWSYVDRMNFSLLACPDLLPDVEVLASYFPPALAELLAEPEPGESVRSDPDEGEHDHGDQESA</sequence>
<dbReference type="Pfam" id="PF06974">
    <property type="entry name" value="WS_DGAT_C"/>
    <property type="match status" value="1"/>
</dbReference>
<evidence type="ECO:0000313" key="15">
    <source>
        <dbReference type="EMBL" id="RHW27332.1"/>
    </source>
</evidence>
<protein>
    <recommendedName>
        <fullName evidence="4 11">Diacylglycerol O-acyltransferase</fullName>
        <ecNumber evidence="4 11">2.3.1.20</ecNumber>
    </recommendedName>
</protein>
<accession>A0A417Y3V9</accession>
<dbReference type="InterPro" id="IPR014292">
    <property type="entry name" value="Acyl_transf_WS/DGAT"/>
</dbReference>
<dbReference type="GO" id="GO:0051701">
    <property type="term" value="P:biological process involved in interaction with host"/>
    <property type="evidence" value="ECO:0007669"/>
    <property type="project" value="TreeGrafter"/>
</dbReference>
<name>A0A417Y3V9_9ACTN</name>